<evidence type="ECO:0000256" key="1">
    <source>
        <dbReference type="SAM" id="MobiDB-lite"/>
    </source>
</evidence>
<dbReference type="Proteomes" id="UP000249340">
    <property type="component" value="Chromosome"/>
</dbReference>
<dbReference type="InterPro" id="IPR000182">
    <property type="entry name" value="GNAT_dom"/>
</dbReference>
<feature type="region of interest" description="Disordered" evidence="1">
    <location>
        <begin position="52"/>
        <end position="72"/>
    </location>
</feature>
<dbReference type="OrthoDB" id="9796171at2"/>
<dbReference type="CDD" id="cd04301">
    <property type="entry name" value="NAT_SF"/>
    <property type="match status" value="1"/>
</dbReference>
<evidence type="ECO:0000313" key="4">
    <source>
        <dbReference type="Proteomes" id="UP000249340"/>
    </source>
</evidence>
<keyword evidence="4" id="KW-1185">Reference proteome</keyword>
<keyword evidence="3" id="KW-0808">Transferase</keyword>
<reference evidence="4" key="1">
    <citation type="submission" date="2018-07" db="EMBL/GenBank/DDBJ databases">
        <title>Streptacidiphilus bronchialis DSM 106435 chromosome.</title>
        <authorList>
            <person name="Batra D."/>
            <person name="Gulvik C.A."/>
        </authorList>
    </citation>
    <scope>NUCLEOTIDE SEQUENCE [LARGE SCALE GENOMIC DNA]</scope>
    <source>
        <strain evidence="4">DSM 106435</strain>
    </source>
</reference>
<name>A0A345STL7_9ACTN</name>
<organism evidence="3 4">
    <name type="scientific">Peterkaempfera bronchialis</name>
    <dbReference type="NCBI Taxonomy" id="2126346"/>
    <lineage>
        <taxon>Bacteria</taxon>
        <taxon>Bacillati</taxon>
        <taxon>Actinomycetota</taxon>
        <taxon>Actinomycetes</taxon>
        <taxon>Kitasatosporales</taxon>
        <taxon>Streptomycetaceae</taxon>
        <taxon>Peterkaempfera</taxon>
    </lineage>
</organism>
<feature type="domain" description="N-acetyltransferase" evidence="2">
    <location>
        <begin position="1"/>
        <end position="71"/>
    </location>
</feature>
<dbReference type="Pfam" id="PF13673">
    <property type="entry name" value="Acetyltransf_10"/>
    <property type="match status" value="1"/>
</dbReference>
<dbReference type="EMBL" id="CP031264">
    <property type="protein sequence ID" value="AXI77072.1"/>
    <property type="molecule type" value="Genomic_DNA"/>
</dbReference>
<dbReference type="AlphaFoldDB" id="A0A345STL7"/>
<dbReference type="PROSITE" id="PS51186">
    <property type="entry name" value="GNAT"/>
    <property type="match status" value="1"/>
</dbReference>
<dbReference type="SUPFAM" id="SSF55729">
    <property type="entry name" value="Acyl-CoA N-acyltransferases (Nat)"/>
    <property type="match status" value="1"/>
</dbReference>
<accession>A0A345STL7</accession>
<protein>
    <submittedName>
        <fullName evidence="3">GNAT family N-acetyltransferase</fullName>
    </submittedName>
</protein>
<proteinExistence type="predicted"/>
<evidence type="ECO:0000259" key="2">
    <source>
        <dbReference type="PROSITE" id="PS51186"/>
    </source>
</evidence>
<dbReference type="Gene3D" id="3.40.630.30">
    <property type="match status" value="1"/>
</dbReference>
<sequence>MAVLPAARGTGPGVALVRAIERAGLERGAGELELHAQVSAIGFHERLGHTAHGPEYLDGGLPHRTMTRGLTG</sequence>
<dbReference type="InterPro" id="IPR016181">
    <property type="entry name" value="Acyl_CoA_acyltransferase"/>
</dbReference>
<gene>
    <name evidence="3" type="ORF">C7M71_006035</name>
</gene>
<evidence type="ECO:0000313" key="3">
    <source>
        <dbReference type="EMBL" id="AXI77072.1"/>
    </source>
</evidence>
<dbReference type="GO" id="GO:0016747">
    <property type="term" value="F:acyltransferase activity, transferring groups other than amino-acyl groups"/>
    <property type="evidence" value="ECO:0007669"/>
    <property type="project" value="InterPro"/>
</dbReference>
<dbReference type="KEGG" id="stri:C7M71_006035"/>